<dbReference type="GO" id="GO:0022857">
    <property type="term" value="F:transmembrane transporter activity"/>
    <property type="evidence" value="ECO:0007669"/>
    <property type="project" value="InterPro"/>
</dbReference>
<dbReference type="PANTHER" id="PTHR23504:SF17">
    <property type="entry name" value="MAJOR FACILITATOR SUPERFAMILY (MFS) PROFILE DOMAIN-CONTAINING PROTEIN"/>
    <property type="match status" value="1"/>
</dbReference>
<dbReference type="AlphaFoldDB" id="V2XE14"/>
<dbReference type="InterPro" id="IPR001958">
    <property type="entry name" value="Tet-R_TetA/multi-R_MdtG-like"/>
</dbReference>
<feature type="compositionally biased region" description="Polar residues" evidence="6">
    <location>
        <begin position="528"/>
        <end position="537"/>
    </location>
</feature>
<dbReference type="Proteomes" id="UP000017559">
    <property type="component" value="Unassembled WGS sequence"/>
</dbReference>
<dbReference type="PRINTS" id="PR01035">
    <property type="entry name" value="TCRTETA"/>
</dbReference>
<dbReference type="InterPro" id="IPR036259">
    <property type="entry name" value="MFS_trans_sf"/>
</dbReference>
<feature type="compositionally biased region" description="Acidic residues" evidence="6">
    <location>
        <begin position="477"/>
        <end position="502"/>
    </location>
</feature>
<keyword evidence="4 7" id="KW-1133">Transmembrane helix</keyword>
<feature type="region of interest" description="Disordered" evidence="6">
    <location>
        <begin position="306"/>
        <end position="336"/>
    </location>
</feature>
<accession>V2XE14</accession>
<dbReference type="KEGG" id="mrr:Moror_10388"/>
<keyword evidence="5 7" id="KW-0472">Membrane</keyword>
<feature type="transmembrane region" description="Helical" evidence="7">
    <location>
        <begin position="98"/>
        <end position="126"/>
    </location>
</feature>
<evidence type="ECO:0000313" key="8">
    <source>
        <dbReference type="EMBL" id="ESK91962.1"/>
    </source>
</evidence>
<keyword evidence="3 7" id="KW-0812">Transmembrane</keyword>
<gene>
    <name evidence="8" type="ORF">Moror_10388</name>
</gene>
<feature type="transmembrane region" description="Helical" evidence="7">
    <location>
        <begin position="232"/>
        <end position="251"/>
    </location>
</feature>
<feature type="region of interest" description="Disordered" evidence="6">
    <location>
        <begin position="359"/>
        <end position="382"/>
    </location>
</feature>
<feature type="transmembrane region" description="Helical" evidence="7">
    <location>
        <begin position="811"/>
        <end position="831"/>
    </location>
</feature>
<evidence type="ECO:0000256" key="5">
    <source>
        <dbReference type="ARBA" id="ARBA00023136"/>
    </source>
</evidence>
<evidence type="ECO:0000313" key="9">
    <source>
        <dbReference type="Proteomes" id="UP000017559"/>
    </source>
</evidence>
<evidence type="ECO:0000256" key="2">
    <source>
        <dbReference type="ARBA" id="ARBA00022448"/>
    </source>
</evidence>
<dbReference type="OrthoDB" id="10262656at2759"/>
<dbReference type="InterPro" id="IPR011701">
    <property type="entry name" value="MFS"/>
</dbReference>
<feature type="transmembrane region" description="Helical" evidence="7">
    <location>
        <begin position="843"/>
        <end position="863"/>
    </location>
</feature>
<dbReference type="Pfam" id="PF07690">
    <property type="entry name" value="MFS_1"/>
    <property type="match status" value="1"/>
</dbReference>
<feature type="compositionally biased region" description="Basic and acidic residues" evidence="6">
    <location>
        <begin position="306"/>
        <end position="315"/>
    </location>
</feature>
<dbReference type="GO" id="GO:0016020">
    <property type="term" value="C:membrane"/>
    <property type="evidence" value="ECO:0007669"/>
    <property type="project" value="UniProtKB-SubCell"/>
</dbReference>
<dbReference type="HOGENOM" id="CLU_008983_0_0_1"/>
<feature type="transmembrane region" description="Helical" evidence="7">
    <location>
        <begin position="740"/>
        <end position="759"/>
    </location>
</feature>
<comment type="subcellular location">
    <subcellularLocation>
        <location evidence="1">Membrane</location>
        <topology evidence="1">Multi-pass membrane protein</topology>
    </subcellularLocation>
</comment>
<feature type="region of interest" description="Disordered" evidence="6">
    <location>
        <begin position="1"/>
        <end position="81"/>
    </location>
</feature>
<keyword evidence="2" id="KW-0813">Transport</keyword>
<feature type="transmembrane region" description="Helical" evidence="7">
    <location>
        <begin position="201"/>
        <end position="220"/>
    </location>
</feature>
<keyword evidence="9" id="KW-1185">Reference proteome</keyword>
<feature type="compositionally biased region" description="Polar residues" evidence="6">
    <location>
        <begin position="563"/>
        <end position="573"/>
    </location>
</feature>
<proteinExistence type="predicted"/>
<feature type="transmembrane region" description="Helical" evidence="7">
    <location>
        <begin position="138"/>
        <end position="159"/>
    </location>
</feature>
<reference evidence="8 9" key="1">
    <citation type="journal article" date="2014" name="BMC Genomics">
        <title>Genome and secretome analysis of the hemibiotrophic fungal pathogen, Moniliophthora roreri, which causes frosty pod rot disease of cacao: mechanisms of the biotrophic and necrotrophic phases.</title>
        <authorList>
            <person name="Meinhardt L.W."/>
            <person name="Costa G.G.L."/>
            <person name="Thomazella D.P.T."/>
            <person name="Teixeira P.J.P.L."/>
            <person name="Carazzolle M.F."/>
            <person name="Schuster S.C."/>
            <person name="Carlson J.E."/>
            <person name="Guiltinan M.J."/>
            <person name="Mieczkowski P."/>
            <person name="Farmer A."/>
            <person name="Ramaraj T."/>
            <person name="Crozier J."/>
            <person name="Davis R.E."/>
            <person name="Shao J."/>
            <person name="Melnick R.L."/>
            <person name="Pereira G.A.G."/>
            <person name="Bailey B.A."/>
        </authorList>
    </citation>
    <scope>NUCLEOTIDE SEQUENCE [LARGE SCALE GENOMIC DNA]</scope>
    <source>
        <strain evidence="8 9">MCA 2997</strain>
    </source>
</reference>
<dbReference type="Gene3D" id="1.20.1250.20">
    <property type="entry name" value="MFS general substrate transporter like domains"/>
    <property type="match status" value="2"/>
</dbReference>
<evidence type="ECO:0000256" key="1">
    <source>
        <dbReference type="ARBA" id="ARBA00004141"/>
    </source>
</evidence>
<protein>
    <recommendedName>
        <fullName evidence="10">Major facilitator superfamily MFS-1</fullName>
    </recommendedName>
</protein>
<name>V2XE14_MONRO</name>
<dbReference type="PANTHER" id="PTHR23504">
    <property type="entry name" value="MAJOR FACILITATOR SUPERFAMILY DOMAIN-CONTAINING PROTEIN 10"/>
    <property type="match status" value="1"/>
</dbReference>
<evidence type="ECO:0000256" key="4">
    <source>
        <dbReference type="ARBA" id="ARBA00022989"/>
    </source>
</evidence>
<feature type="transmembrane region" description="Helical" evidence="7">
    <location>
        <begin position="779"/>
        <end position="799"/>
    </location>
</feature>
<dbReference type="EMBL" id="AWSO01000307">
    <property type="protein sequence ID" value="ESK91962.1"/>
    <property type="molecule type" value="Genomic_DNA"/>
</dbReference>
<feature type="transmembrane region" description="Helical" evidence="7">
    <location>
        <begin position="698"/>
        <end position="720"/>
    </location>
</feature>
<organism evidence="8 9">
    <name type="scientific">Moniliophthora roreri (strain MCA 2997)</name>
    <name type="common">Cocoa frosty pod rot fungus</name>
    <name type="synonym">Crinipellis roreri</name>
    <dbReference type="NCBI Taxonomy" id="1381753"/>
    <lineage>
        <taxon>Eukaryota</taxon>
        <taxon>Fungi</taxon>
        <taxon>Dikarya</taxon>
        <taxon>Basidiomycota</taxon>
        <taxon>Agaricomycotina</taxon>
        <taxon>Agaricomycetes</taxon>
        <taxon>Agaricomycetidae</taxon>
        <taxon>Agaricales</taxon>
        <taxon>Marasmiineae</taxon>
        <taxon>Marasmiaceae</taxon>
        <taxon>Moniliophthora</taxon>
    </lineage>
</organism>
<feature type="region of interest" description="Disordered" evidence="6">
    <location>
        <begin position="477"/>
        <end position="579"/>
    </location>
</feature>
<dbReference type="SUPFAM" id="SSF103473">
    <property type="entry name" value="MFS general substrate transporter"/>
    <property type="match status" value="2"/>
</dbReference>
<feature type="compositionally biased region" description="Pro residues" evidence="6">
    <location>
        <begin position="367"/>
        <end position="377"/>
    </location>
</feature>
<evidence type="ECO:0008006" key="10">
    <source>
        <dbReference type="Google" id="ProtNLM"/>
    </source>
</evidence>
<feature type="transmembrane region" description="Helical" evidence="7">
    <location>
        <begin position="271"/>
        <end position="294"/>
    </location>
</feature>
<feature type="transmembrane region" description="Helical" evidence="7">
    <location>
        <begin position="171"/>
        <end position="189"/>
    </location>
</feature>
<evidence type="ECO:0000256" key="3">
    <source>
        <dbReference type="ARBA" id="ARBA00022692"/>
    </source>
</evidence>
<sequence>MSGTPKSSRLRSTPHRSFGADDSALDDTNDTPTRSAMRRTLGRISNSFGNSIRRPSFAARWRDGDPGAEGVSSPKVERPPIPSVVQTSGEAYVTPLPLLSMIVLSIALLGEFLSANVSAPFLLFMVKGFGKITDEAEVAFWTGILVATFFLTQFLTSLLWATVAEKHGRRLVLVVSLLGSALTCATFGTSTSLQQAICIRLLQGIFAGAVGVARGSVAFITDASNEGRAYAILGFCWGFGGVAGAIIGGSFEHPAAKWPKAFGNVPLFVGFPYLLPCVIAAVIMLSGAILACFLGPDGGPREGAIRLPPEKDDLHPPIIEESSIPPSPIFETTEPRTLTSSIRKKVSQRLSGYFGRGSVAQQSSPVVNPPSTQPPVPLSTGTRTFSRTSRFGGSAYGYGSYRNRIASGTTTTSRLRRGSLASSVAQRRGSNVDGVRESVITDTSDLNFAQRLLMANENAVTNIADLWVAAAMNVDNEDPFESDTEMGSDHDDESDLGNELDTDAAHDVGSVPGSPPVSTPTRGRRNSRTSMSHQPLSVSRRHRPQLGSPRRPSGTGSRPIPIRQSSNYSQTMEGATPGSRRYSYNVPAIFSHPGVKTPAAVLDAQQLLLRPTEMDTPGTPGEDAQPDLATILESRRASRMEQAADADVEALEKPPSLASQIPILVIIQYGLLALHSTTHDQVFMSYLVTDYDSGGLNLNAGHFAQLIALMCLAQIAYQFYLYPNLGPPRGRFSHLTMFRLGSLLFIPSYLTVVLYRVPFASEEEDGNFMLMTALAISTAVRYCASTFGYTAISILLNYMTPPHAVGFANGIAQSIVSLARCFGPVLGGWIWSVSIEGNPNGYSLGFVVCAGFCGLCILHSFTIR</sequence>
<evidence type="ECO:0000256" key="7">
    <source>
        <dbReference type="SAM" id="Phobius"/>
    </source>
</evidence>
<evidence type="ECO:0000256" key="6">
    <source>
        <dbReference type="SAM" id="MobiDB-lite"/>
    </source>
</evidence>
<comment type="caution">
    <text evidence="8">The sequence shown here is derived from an EMBL/GenBank/DDBJ whole genome shotgun (WGS) entry which is preliminary data.</text>
</comment>